<dbReference type="EMBL" id="QJKJ01008930">
    <property type="protein sequence ID" value="RDX78216.1"/>
    <property type="molecule type" value="Genomic_DNA"/>
</dbReference>
<reference evidence="9" key="1">
    <citation type="submission" date="2018-05" db="EMBL/GenBank/DDBJ databases">
        <title>Draft genome of Mucuna pruriens seed.</title>
        <authorList>
            <person name="Nnadi N.E."/>
            <person name="Vos R."/>
            <person name="Hasami M.H."/>
            <person name="Devisetty U.K."/>
            <person name="Aguiy J.C."/>
        </authorList>
    </citation>
    <scope>NUCLEOTIDE SEQUENCE [LARGE SCALE GENOMIC DNA]</scope>
    <source>
        <strain evidence="9">JCA_2017</strain>
    </source>
</reference>
<dbReference type="InterPro" id="IPR043502">
    <property type="entry name" value="DNA/RNA_pol_sf"/>
</dbReference>
<dbReference type="GO" id="GO:0003964">
    <property type="term" value="F:RNA-directed DNA polymerase activity"/>
    <property type="evidence" value="ECO:0007669"/>
    <property type="project" value="UniProtKB-KW"/>
</dbReference>
<evidence type="ECO:0000259" key="8">
    <source>
        <dbReference type="Pfam" id="PF17917"/>
    </source>
</evidence>
<keyword evidence="3" id="KW-0540">Nuclease</keyword>
<dbReference type="InterPro" id="IPR041373">
    <property type="entry name" value="RT_RNaseH"/>
</dbReference>
<feature type="compositionally biased region" description="Basic and acidic residues" evidence="7">
    <location>
        <begin position="33"/>
        <end position="42"/>
    </location>
</feature>
<evidence type="ECO:0000256" key="4">
    <source>
        <dbReference type="ARBA" id="ARBA00022759"/>
    </source>
</evidence>
<protein>
    <recommendedName>
        <fullName evidence="8">Reverse transcriptase RNase H-like domain-containing protein</fullName>
    </recommendedName>
</protein>
<keyword evidence="10" id="KW-1185">Reference proteome</keyword>
<dbReference type="Pfam" id="PF17917">
    <property type="entry name" value="RT_RNaseH"/>
    <property type="match status" value="1"/>
</dbReference>
<dbReference type="PANTHER" id="PTHR48475:SF2">
    <property type="entry name" value="RIBONUCLEASE H"/>
    <property type="match status" value="1"/>
</dbReference>
<dbReference type="AlphaFoldDB" id="A0A371FIU4"/>
<evidence type="ECO:0000313" key="9">
    <source>
        <dbReference type="EMBL" id="RDX78216.1"/>
    </source>
</evidence>
<proteinExistence type="predicted"/>
<dbReference type="SUPFAM" id="SSF56672">
    <property type="entry name" value="DNA/RNA polymerases"/>
    <property type="match status" value="1"/>
</dbReference>
<keyword evidence="1" id="KW-0808">Transferase</keyword>
<keyword evidence="6" id="KW-0695">RNA-directed DNA polymerase</keyword>
<evidence type="ECO:0000256" key="3">
    <source>
        <dbReference type="ARBA" id="ARBA00022722"/>
    </source>
</evidence>
<accession>A0A371FIU4</accession>
<feature type="non-terminal residue" evidence="9">
    <location>
        <position position="1"/>
    </location>
</feature>
<evidence type="ECO:0000256" key="2">
    <source>
        <dbReference type="ARBA" id="ARBA00022695"/>
    </source>
</evidence>
<dbReference type="PANTHER" id="PTHR48475">
    <property type="entry name" value="RIBONUCLEASE H"/>
    <property type="match status" value="1"/>
</dbReference>
<evidence type="ECO:0000256" key="7">
    <source>
        <dbReference type="SAM" id="MobiDB-lite"/>
    </source>
</evidence>
<name>A0A371FIU4_MUCPR</name>
<keyword evidence="5" id="KW-0378">Hydrolase</keyword>
<feature type="region of interest" description="Disordered" evidence="7">
    <location>
        <begin position="32"/>
        <end position="51"/>
    </location>
</feature>
<dbReference type="Proteomes" id="UP000257109">
    <property type="component" value="Unassembled WGS sequence"/>
</dbReference>
<evidence type="ECO:0000256" key="1">
    <source>
        <dbReference type="ARBA" id="ARBA00022679"/>
    </source>
</evidence>
<dbReference type="GO" id="GO:0016787">
    <property type="term" value="F:hydrolase activity"/>
    <property type="evidence" value="ECO:0007669"/>
    <property type="project" value="UniProtKB-KW"/>
</dbReference>
<feature type="domain" description="Reverse transcriptase RNase H-like" evidence="8">
    <location>
        <begin position="95"/>
        <end position="174"/>
    </location>
</feature>
<sequence length="235" mass="27159">MIDLRNIMKFVTNVIKISGNNSQRPIRTSARRHYYEKSEKRKGGPVAGRPNHNTIAIFIKINRKGAPRFPITQKMRKISMDRGVQLSFPRLKGNEEGTSQHHIYFVSRVLQGVEARYQNLEKATLALVIIARKLRPYFQSYQIVVRTNLPIKQVLRKPDLARQMVGWTVELSEFNITFERRGHVKAQVLEDFIVELTSTREPVREVVYHLKGWILLVDGPSNQKGNECRGRVGRA</sequence>
<keyword evidence="4" id="KW-0255">Endonuclease</keyword>
<keyword evidence="2" id="KW-0548">Nucleotidyltransferase</keyword>
<evidence type="ECO:0000256" key="6">
    <source>
        <dbReference type="ARBA" id="ARBA00022918"/>
    </source>
</evidence>
<evidence type="ECO:0000256" key="5">
    <source>
        <dbReference type="ARBA" id="ARBA00022801"/>
    </source>
</evidence>
<gene>
    <name evidence="9" type="ORF">CR513_41538</name>
</gene>
<evidence type="ECO:0000313" key="10">
    <source>
        <dbReference type="Proteomes" id="UP000257109"/>
    </source>
</evidence>
<dbReference type="GO" id="GO:0004519">
    <property type="term" value="F:endonuclease activity"/>
    <property type="evidence" value="ECO:0007669"/>
    <property type="project" value="UniProtKB-KW"/>
</dbReference>
<dbReference type="OrthoDB" id="1938451at2759"/>
<organism evidence="9 10">
    <name type="scientific">Mucuna pruriens</name>
    <name type="common">Velvet bean</name>
    <name type="synonym">Dolichos pruriens</name>
    <dbReference type="NCBI Taxonomy" id="157652"/>
    <lineage>
        <taxon>Eukaryota</taxon>
        <taxon>Viridiplantae</taxon>
        <taxon>Streptophyta</taxon>
        <taxon>Embryophyta</taxon>
        <taxon>Tracheophyta</taxon>
        <taxon>Spermatophyta</taxon>
        <taxon>Magnoliopsida</taxon>
        <taxon>eudicotyledons</taxon>
        <taxon>Gunneridae</taxon>
        <taxon>Pentapetalae</taxon>
        <taxon>rosids</taxon>
        <taxon>fabids</taxon>
        <taxon>Fabales</taxon>
        <taxon>Fabaceae</taxon>
        <taxon>Papilionoideae</taxon>
        <taxon>50 kb inversion clade</taxon>
        <taxon>NPAAA clade</taxon>
        <taxon>indigoferoid/millettioid clade</taxon>
        <taxon>Phaseoleae</taxon>
        <taxon>Mucuna</taxon>
    </lineage>
</organism>
<comment type="caution">
    <text evidence="9">The sequence shown here is derived from an EMBL/GenBank/DDBJ whole genome shotgun (WGS) entry which is preliminary data.</text>
</comment>